<dbReference type="FunFam" id="1.10.287.10:FF:000002">
    <property type="entry name" value="30S ribosomal protein S15"/>
    <property type="match status" value="1"/>
</dbReference>
<dbReference type="InterPro" id="IPR000589">
    <property type="entry name" value="Ribosomal_uS15"/>
</dbReference>
<dbReference type="AlphaFoldDB" id="A0A511BAD3"/>
<dbReference type="PROSITE" id="PS00362">
    <property type="entry name" value="RIBOSOMAL_S15"/>
    <property type="match status" value="1"/>
</dbReference>
<keyword evidence="2 4" id="KW-0687">Ribonucleoprotein</keyword>
<proteinExistence type="inferred from homology"/>
<comment type="function">
    <text evidence="4">Forms an intersubunit bridge (bridge B4) with the 23S rRNA of the 50S subunit in the ribosome.</text>
</comment>
<evidence type="ECO:0000256" key="1">
    <source>
        <dbReference type="ARBA" id="ARBA00022980"/>
    </source>
</evidence>
<accession>A0A511BAD3</accession>
<dbReference type="GO" id="GO:0006412">
    <property type="term" value="P:translation"/>
    <property type="evidence" value="ECO:0007669"/>
    <property type="project" value="UniProtKB-UniRule"/>
</dbReference>
<dbReference type="CDD" id="cd00353">
    <property type="entry name" value="Ribosomal_S15p_S13e"/>
    <property type="match status" value="1"/>
</dbReference>
<dbReference type="EMBL" id="BJVA01000011">
    <property type="protein sequence ID" value="GEK96721.1"/>
    <property type="molecule type" value="Genomic_DNA"/>
</dbReference>
<dbReference type="SUPFAM" id="SSF47060">
    <property type="entry name" value="S15/NS1 RNA-binding domain"/>
    <property type="match status" value="1"/>
</dbReference>
<organism evidence="7 8">
    <name type="scientific">Gluconobacter kanchanaburiensis NBRC 103587</name>
    <dbReference type="NCBI Taxonomy" id="1307948"/>
    <lineage>
        <taxon>Bacteria</taxon>
        <taxon>Pseudomonadati</taxon>
        <taxon>Pseudomonadota</taxon>
        <taxon>Alphaproteobacteria</taxon>
        <taxon>Acetobacterales</taxon>
        <taxon>Acetobacteraceae</taxon>
        <taxon>Gluconobacter</taxon>
    </lineage>
</organism>
<dbReference type="NCBIfam" id="TIGR00952">
    <property type="entry name" value="S15_bact"/>
    <property type="match status" value="1"/>
</dbReference>
<evidence type="ECO:0000256" key="4">
    <source>
        <dbReference type="HAMAP-Rule" id="MF_01343"/>
    </source>
</evidence>
<dbReference type="Proteomes" id="UP000321079">
    <property type="component" value="Unassembled WGS sequence"/>
</dbReference>
<evidence type="ECO:0000313" key="8">
    <source>
        <dbReference type="Proteomes" id="UP000321079"/>
    </source>
</evidence>
<reference evidence="7 8" key="1">
    <citation type="submission" date="2019-07" db="EMBL/GenBank/DDBJ databases">
        <title>Whole genome shotgun sequence of Gluconobacter kanchanaburiensis NBRC 103587.</title>
        <authorList>
            <person name="Hosoyama A."/>
            <person name="Uohara A."/>
            <person name="Ohji S."/>
            <person name="Ichikawa N."/>
        </authorList>
    </citation>
    <scope>NUCLEOTIDE SEQUENCE [LARGE SCALE GENOMIC DNA]</scope>
    <source>
        <strain evidence="7 8">NBRC 103587</strain>
    </source>
</reference>
<dbReference type="InterPro" id="IPR009068">
    <property type="entry name" value="uS15_NS1_RNA-bd_sf"/>
</dbReference>
<dbReference type="GO" id="GO:0022627">
    <property type="term" value="C:cytosolic small ribosomal subunit"/>
    <property type="evidence" value="ECO:0007669"/>
    <property type="project" value="TreeGrafter"/>
</dbReference>
<keyword evidence="8" id="KW-1185">Reference proteome</keyword>
<dbReference type="Gene3D" id="6.10.250.3130">
    <property type="match status" value="1"/>
</dbReference>
<gene>
    <name evidence="4 7" type="primary">rpsO</name>
    <name evidence="7" type="ORF">GKA01_19180</name>
</gene>
<evidence type="ECO:0000256" key="6">
    <source>
        <dbReference type="RuleBase" id="RU004524"/>
    </source>
</evidence>
<evidence type="ECO:0000313" key="7">
    <source>
        <dbReference type="EMBL" id="GEK96721.1"/>
    </source>
</evidence>
<keyword evidence="4 6" id="KW-0699">rRNA-binding</keyword>
<dbReference type="OrthoDB" id="9799262at2"/>
<dbReference type="GO" id="GO:0019843">
    <property type="term" value="F:rRNA binding"/>
    <property type="evidence" value="ECO:0007669"/>
    <property type="project" value="UniProtKB-UniRule"/>
</dbReference>
<dbReference type="HAMAP" id="MF_01343_B">
    <property type="entry name" value="Ribosomal_uS15_B"/>
    <property type="match status" value="1"/>
</dbReference>
<keyword evidence="4 6" id="KW-0694">RNA-binding</keyword>
<sequence length="89" mass="10427">MSITAERRTALIAEYKQSETDTGSPEVQVAILSERISNLTEHLKTHKKDFHSRRGLLMMVGQRRSLLDYLKRKDQARYQSLIERLGLRR</sequence>
<evidence type="ECO:0000256" key="3">
    <source>
        <dbReference type="ARBA" id="ARBA00064542"/>
    </source>
</evidence>
<comment type="caution">
    <text evidence="7">The sequence shown here is derived from an EMBL/GenBank/DDBJ whole genome shotgun (WGS) entry which is preliminary data.</text>
</comment>
<comment type="function">
    <text evidence="4 6">One of the primary rRNA binding proteins, it binds directly to 16S rRNA where it helps nucleate assembly of the platform of the 30S subunit by binding and bridging several RNA helices of the 16S rRNA.</text>
</comment>
<dbReference type="Gene3D" id="1.10.287.10">
    <property type="entry name" value="S15/NS1, RNA-binding"/>
    <property type="match status" value="1"/>
</dbReference>
<dbReference type="GO" id="GO:0003735">
    <property type="term" value="F:structural constituent of ribosome"/>
    <property type="evidence" value="ECO:0007669"/>
    <property type="project" value="InterPro"/>
</dbReference>
<name>A0A511BAD3_9PROT</name>
<dbReference type="PANTHER" id="PTHR23321:SF26">
    <property type="entry name" value="SMALL RIBOSOMAL SUBUNIT PROTEIN US15M"/>
    <property type="match status" value="1"/>
</dbReference>
<dbReference type="RefSeq" id="WP_146862035.1">
    <property type="nucleotide sequence ID" value="NZ_BARK01000019.1"/>
</dbReference>
<evidence type="ECO:0000256" key="5">
    <source>
        <dbReference type="RuleBase" id="RU003919"/>
    </source>
</evidence>
<keyword evidence="1 4" id="KW-0689">Ribosomal protein</keyword>
<dbReference type="PANTHER" id="PTHR23321">
    <property type="entry name" value="RIBOSOMAL PROTEIN S15, BACTERIAL AND ORGANELLAR"/>
    <property type="match status" value="1"/>
</dbReference>
<comment type="similarity">
    <text evidence="4 5">Belongs to the universal ribosomal protein uS15 family.</text>
</comment>
<protein>
    <recommendedName>
        <fullName evidence="4">Small ribosomal subunit protein uS15</fullName>
    </recommendedName>
</protein>
<dbReference type="Pfam" id="PF00312">
    <property type="entry name" value="Ribosomal_S15"/>
    <property type="match status" value="1"/>
</dbReference>
<dbReference type="SMART" id="SM01387">
    <property type="entry name" value="Ribosomal_S15"/>
    <property type="match status" value="1"/>
</dbReference>
<dbReference type="InterPro" id="IPR005290">
    <property type="entry name" value="Ribosomal_uS15_bac-type"/>
</dbReference>
<comment type="subunit">
    <text evidence="3 4">Part of the 30S ribosomal subunit. Forms a bridge to the 50S subunit in the 70S ribosome, contacting the 23S rRNA.</text>
</comment>
<evidence type="ECO:0000256" key="2">
    <source>
        <dbReference type="ARBA" id="ARBA00023274"/>
    </source>
</evidence>